<name>A0AAE3YPL3_9ACTN</name>
<comment type="caution">
    <text evidence="2">The sequence shown here is derived from an EMBL/GenBank/DDBJ whole genome shotgun (WGS) entry which is preliminary data.</text>
</comment>
<feature type="signal peptide" evidence="1">
    <location>
        <begin position="1"/>
        <end position="30"/>
    </location>
</feature>
<keyword evidence="1" id="KW-0732">Signal</keyword>
<reference evidence="2" key="1">
    <citation type="submission" date="2023-07" db="EMBL/GenBank/DDBJ databases">
        <title>Sequencing the genomes of 1000 actinobacteria strains.</title>
        <authorList>
            <person name="Klenk H.-P."/>
        </authorList>
    </citation>
    <scope>NUCLEOTIDE SEQUENCE</scope>
    <source>
        <strain evidence="2">DSM 44707</strain>
    </source>
</reference>
<organism evidence="2 3">
    <name type="scientific">Catenuloplanes atrovinosus</name>
    <dbReference type="NCBI Taxonomy" id="137266"/>
    <lineage>
        <taxon>Bacteria</taxon>
        <taxon>Bacillati</taxon>
        <taxon>Actinomycetota</taxon>
        <taxon>Actinomycetes</taxon>
        <taxon>Micromonosporales</taxon>
        <taxon>Micromonosporaceae</taxon>
        <taxon>Catenuloplanes</taxon>
    </lineage>
</organism>
<protein>
    <recommendedName>
        <fullName evidence="4">Secreted protein</fullName>
    </recommendedName>
</protein>
<gene>
    <name evidence="2" type="ORF">J2S41_003088</name>
</gene>
<evidence type="ECO:0000256" key="1">
    <source>
        <dbReference type="SAM" id="SignalP"/>
    </source>
</evidence>
<feature type="chain" id="PRO_5042164145" description="Secreted protein" evidence="1">
    <location>
        <begin position="31"/>
        <end position="113"/>
    </location>
</feature>
<dbReference type="AlphaFoldDB" id="A0AAE3YPL3"/>
<dbReference type="EMBL" id="JAVDYB010000001">
    <property type="protein sequence ID" value="MDR7276310.1"/>
    <property type="molecule type" value="Genomic_DNA"/>
</dbReference>
<evidence type="ECO:0008006" key="4">
    <source>
        <dbReference type="Google" id="ProtNLM"/>
    </source>
</evidence>
<evidence type="ECO:0000313" key="2">
    <source>
        <dbReference type="EMBL" id="MDR7276310.1"/>
    </source>
</evidence>
<dbReference type="PROSITE" id="PS51257">
    <property type="entry name" value="PROKAR_LIPOPROTEIN"/>
    <property type="match status" value="1"/>
</dbReference>
<evidence type="ECO:0000313" key="3">
    <source>
        <dbReference type="Proteomes" id="UP001183643"/>
    </source>
</evidence>
<proteinExistence type="predicted"/>
<dbReference type="InterPro" id="IPR006311">
    <property type="entry name" value="TAT_signal"/>
</dbReference>
<sequence>MSPQRNRRRSVLLSAAAVACAAATITVASATPASAATGVLILRHSDPAGNITYLANPAPGCYSVRDGYNVADNRLNTYVLAYRSTFCNGSAIRIEPGTAPSLWQTAYSVQVPS</sequence>
<dbReference type="Proteomes" id="UP001183643">
    <property type="component" value="Unassembled WGS sequence"/>
</dbReference>
<keyword evidence="3" id="KW-1185">Reference proteome</keyword>
<accession>A0AAE3YPL3</accession>
<dbReference type="PROSITE" id="PS51318">
    <property type="entry name" value="TAT"/>
    <property type="match status" value="1"/>
</dbReference>